<dbReference type="RefSeq" id="XP_026129578.1">
    <property type="nucleotide sequence ID" value="XM_026273793.1"/>
</dbReference>
<dbReference type="AlphaFoldDB" id="A0A6P6QBY0"/>
<dbReference type="InterPro" id="IPR033373">
    <property type="entry name" value="SKAP"/>
</dbReference>
<reference evidence="4 5" key="1">
    <citation type="submission" date="2025-04" db="UniProtKB">
        <authorList>
            <consortium name="RefSeq"/>
        </authorList>
    </citation>
    <scope>IDENTIFICATION</scope>
    <source>
        <strain evidence="4 5">Wakin</strain>
        <tissue evidence="4 5">Muscle</tissue>
    </source>
</reference>
<dbReference type="GeneTree" id="ENSGT00390000010376"/>
<gene>
    <name evidence="4 5" type="primary">LOC113109899</name>
</gene>
<feature type="region of interest" description="Disordered" evidence="2">
    <location>
        <begin position="17"/>
        <end position="52"/>
    </location>
</feature>
<evidence type="ECO:0000313" key="5">
    <source>
        <dbReference type="RefSeq" id="XP_026129578.1"/>
    </source>
</evidence>
<dbReference type="KEGG" id="caua:113109899"/>
<evidence type="ECO:0000313" key="4">
    <source>
        <dbReference type="RefSeq" id="XP_026129570.1"/>
    </source>
</evidence>
<dbReference type="GO" id="GO:0007051">
    <property type="term" value="P:spindle organization"/>
    <property type="evidence" value="ECO:0007669"/>
    <property type="project" value="InterPro"/>
</dbReference>
<dbReference type="GeneID" id="113109899"/>
<dbReference type="RefSeq" id="XP_026129570.1">
    <property type="nucleotide sequence ID" value="XM_026273785.1"/>
</dbReference>
<dbReference type="GO" id="GO:0000776">
    <property type="term" value="C:kinetochore"/>
    <property type="evidence" value="ECO:0007669"/>
    <property type="project" value="InterPro"/>
</dbReference>
<sequence length="200" mass="22969">MKRVQLKVTAIPAQSSVTSRAAHIKNDTDNKKNQHRSLKAPTTRYGQQNDTREQNRVLTATNEDLQRQLEELKGTVTELEQRCTDLHGENREIQKKLRDCHVLLVAENLDPVSGEKLGQTAQQKEEQRKEVMTVSQNLLTELKLFGETAQEHAGNLLEVQNLMRDLTEAHEKLQQERAFFTLDVDEMERALGEAERLLME</sequence>
<dbReference type="OrthoDB" id="9940269at2759"/>
<dbReference type="PANTHER" id="PTHR31940:SF2">
    <property type="entry name" value="SMALL KINETOCHORE-ASSOCIATED PROTEIN"/>
    <property type="match status" value="1"/>
</dbReference>
<proteinExistence type="predicted"/>
<organism evidence="3 4">
    <name type="scientific">Carassius auratus</name>
    <name type="common">Goldfish</name>
    <dbReference type="NCBI Taxonomy" id="7957"/>
    <lineage>
        <taxon>Eukaryota</taxon>
        <taxon>Metazoa</taxon>
        <taxon>Chordata</taxon>
        <taxon>Craniata</taxon>
        <taxon>Vertebrata</taxon>
        <taxon>Euteleostomi</taxon>
        <taxon>Actinopterygii</taxon>
        <taxon>Neopterygii</taxon>
        <taxon>Teleostei</taxon>
        <taxon>Ostariophysi</taxon>
        <taxon>Cypriniformes</taxon>
        <taxon>Cyprinidae</taxon>
        <taxon>Cyprininae</taxon>
        <taxon>Carassius</taxon>
    </lineage>
</organism>
<keyword evidence="3" id="KW-1185">Reference proteome</keyword>
<keyword evidence="1" id="KW-0175">Coiled coil</keyword>
<accession>A0A6P6QBY0</accession>
<protein>
    <submittedName>
        <fullName evidence="4 5">Small kinetochore-associated protein-like</fullName>
    </submittedName>
</protein>
<evidence type="ECO:0000256" key="1">
    <source>
        <dbReference type="SAM" id="Coils"/>
    </source>
</evidence>
<evidence type="ECO:0000256" key="2">
    <source>
        <dbReference type="SAM" id="MobiDB-lite"/>
    </source>
</evidence>
<dbReference type="GO" id="GO:0051988">
    <property type="term" value="P:regulation of attachment of spindle microtubules to kinetochore"/>
    <property type="evidence" value="ECO:0007669"/>
    <property type="project" value="InterPro"/>
</dbReference>
<dbReference type="GO" id="GO:0035371">
    <property type="term" value="C:microtubule plus-end"/>
    <property type="evidence" value="ECO:0007669"/>
    <property type="project" value="TreeGrafter"/>
</dbReference>
<dbReference type="GO" id="GO:0072686">
    <property type="term" value="C:mitotic spindle"/>
    <property type="evidence" value="ECO:0007669"/>
    <property type="project" value="TreeGrafter"/>
</dbReference>
<dbReference type="GO" id="GO:0034451">
    <property type="term" value="C:centriolar satellite"/>
    <property type="evidence" value="ECO:0007669"/>
    <property type="project" value="TreeGrafter"/>
</dbReference>
<dbReference type="Proteomes" id="UP000515129">
    <property type="component" value="Chromosome 1"/>
</dbReference>
<name>A0A6P6QBY0_CARAU</name>
<feature type="coiled-coil region" evidence="1">
    <location>
        <begin position="156"/>
        <end position="190"/>
    </location>
</feature>
<dbReference type="PANTHER" id="PTHR31940">
    <property type="entry name" value="SMALL KINETOCHORE-ASSOCIATED PROTEIN"/>
    <property type="match status" value="1"/>
</dbReference>
<evidence type="ECO:0000313" key="3">
    <source>
        <dbReference type="Proteomes" id="UP000515129"/>
    </source>
</evidence>
<dbReference type="GO" id="GO:0000070">
    <property type="term" value="P:mitotic sister chromatid segregation"/>
    <property type="evidence" value="ECO:0007669"/>
    <property type="project" value="TreeGrafter"/>
</dbReference>